<comment type="caution">
    <text evidence="2">The sequence shown here is derived from an EMBL/GenBank/DDBJ whole genome shotgun (WGS) entry which is preliminary data.</text>
</comment>
<organism evidence="2 3">
    <name type="scientific">Longimycelium tulufanense</name>
    <dbReference type="NCBI Taxonomy" id="907463"/>
    <lineage>
        <taxon>Bacteria</taxon>
        <taxon>Bacillati</taxon>
        <taxon>Actinomycetota</taxon>
        <taxon>Actinomycetes</taxon>
        <taxon>Pseudonocardiales</taxon>
        <taxon>Pseudonocardiaceae</taxon>
        <taxon>Longimycelium</taxon>
    </lineage>
</organism>
<dbReference type="InterPro" id="IPR001387">
    <property type="entry name" value="Cro/C1-type_HTH"/>
</dbReference>
<dbReference type="Pfam" id="PF19054">
    <property type="entry name" value="DUF5753"/>
    <property type="match status" value="1"/>
</dbReference>
<reference evidence="2" key="1">
    <citation type="journal article" date="2014" name="Int. J. Syst. Evol. Microbiol.">
        <title>Complete genome sequence of Corynebacterium casei LMG S-19264T (=DSM 44701T), isolated from a smear-ripened cheese.</title>
        <authorList>
            <consortium name="US DOE Joint Genome Institute (JGI-PGF)"/>
            <person name="Walter F."/>
            <person name="Albersmeier A."/>
            <person name="Kalinowski J."/>
            <person name="Ruckert C."/>
        </authorList>
    </citation>
    <scope>NUCLEOTIDE SEQUENCE</scope>
    <source>
        <strain evidence="2">CGMCC 4.5737</strain>
    </source>
</reference>
<accession>A0A8J3FSG9</accession>
<dbReference type="CDD" id="cd00093">
    <property type="entry name" value="HTH_XRE"/>
    <property type="match status" value="1"/>
</dbReference>
<dbReference type="RefSeq" id="WP_189053667.1">
    <property type="nucleotide sequence ID" value="NZ_BMMK01000002.1"/>
</dbReference>
<proteinExistence type="predicted"/>
<dbReference type="Pfam" id="PF13560">
    <property type="entry name" value="HTH_31"/>
    <property type="match status" value="1"/>
</dbReference>
<sequence>MPTTQTRRKLKVGRFVRELRERSGRSAEDAAGLLGCSRPTITRLENGQTLCARTELLELVRYYGATDDERAEALTLWENAKQDGRRTTATGRSPNQLRALLRAEAEASESRTIAPLVIDGLLQTADYARAINRAPSGFRGTEVDVERAVRARLRRQQVLQGPNPLRTHVLMDESAIRRVVGGPAVMFGQLQRLLTLIERTNITLQVVPFGIGAYGTMSGGFTLLRFPDPSELPVTYVEYPGGGVWVEDEAEVRKFASTFEEVRQFALTQAETADLIRAAVREHEGR</sequence>
<dbReference type="AlphaFoldDB" id="A0A8J3FSG9"/>
<gene>
    <name evidence="2" type="ORF">GCM10012275_06440</name>
</gene>
<reference evidence="2" key="2">
    <citation type="submission" date="2020-09" db="EMBL/GenBank/DDBJ databases">
        <authorList>
            <person name="Sun Q."/>
            <person name="Zhou Y."/>
        </authorList>
    </citation>
    <scope>NUCLEOTIDE SEQUENCE</scope>
    <source>
        <strain evidence="2">CGMCC 4.5737</strain>
    </source>
</reference>
<dbReference type="SUPFAM" id="SSF47413">
    <property type="entry name" value="lambda repressor-like DNA-binding domains"/>
    <property type="match status" value="1"/>
</dbReference>
<evidence type="ECO:0000259" key="1">
    <source>
        <dbReference type="PROSITE" id="PS50943"/>
    </source>
</evidence>
<dbReference type="SMART" id="SM00530">
    <property type="entry name" value="HTH_XRE"/>
    <property type="match status" value="1"/>
</dbReference>
<dbReference type="EMBL" id="BMMK01000002">
    <property type="protein sequence ID" value="GGM38112.1"/>
    <property type="molecule type" value="Genomic_DNA"/>
</dbReference>
<evidence type="ECO:0000313" key="3">
    <source>
        <dbReference type="Proteomes" id="UP000637578"/>
    </source>
</evidence>
<evidence type="ECO:0000313" key="2">
    <source>
        <dbReference type="EMBL" id="GGM38112.1"/>
    </source>
</evidence>
<name>A0A8J3FSG9_9PSEU</name>
<dbReference type="PROSITE" id="PS50943">
    <property type="entry name" value="HTH_CROC1"/>
    <property type="match status" value="1"/>
</dbReference>
<dbReference type="GO" id="GO:0003677">
    <property type="term" value="F:DNA binding"/>
    <property type="evidence" value="ECO:0007669"/>
    <property type="project" value="InterPro"/>
</dbReference>
<dbReference type="Proteomes" id="UP000637578">
    <property type="component" value="Unassembled WGS sequence"/>
</dbReference>
<keyword evidence="3" id="KW-1185">Reference proteome</keyword>
<protein>
    <submittedName>
        <fullName evidence="2">Transcriptional regulator</fullName>
    </submittedName>
</protein>
<dbReference type="InterPro" id="IPR010982">
    <property type="entry name" value="Lambda_DNA-bd_dom_sf"/>
</dbReference>
<dbReference type="InterPro" id="IPR043917">
    <property type="entry name" value="DUF5753"/>
</dbReference>
<feature type="domain" description="HTH cro/C1-type" evidence="1">
    <location>
        <begin position="16"/>
        <end position="70"/>
    </location>
</feature>
<dbReference type="Gene3D" id="1.10.260.40">
    <property type="entry name" value="lambda repressor-like DNA-binding domains"/>
    <property type="match status" value="1"/>
</dbReference>